<dbReference type="STRING" id="744872.Spica_0956"/>
<sequence>MKQNIRYLFIGLLLAGVGVTVSGIDISLYGSLGNIAFDTSRTTALSDGNQAFSENLSFYGIAQLDQKIAENTNFTVLFNHDPILRNSLYTTIAYDTGYAKITVGPFFGLFNSSSSMITSGLSTTLTMTIPGIIYGSFRSDTTIGAGINLPGDYVQQRNELAIGLWGPNTLTSFKVSTKTFTYKKNTDLTVVDTVTNYDWVTEVFKKYIPYTATITLGYQSLKRSYIDVTTSNDELAAFMIGLDASFKFSDNFKITGGGKAPLYAWGVGNLKSPDDTTILYEATLGLTATIDTLRLPKRKPTPLVEQVETGQEAIMSPGNWAKKNVKIRW</sequence>
<dbReference type="EMBL" id="CP002868">
    <property type="protein sequence ID" value="AEJ19106.1"/>
    <property type="molecule type" value="Genomic_DNA"/>
</dbReference>
<gene>
    <name evidence="1" type="ordered locus">Spica_0956</name>
</gene>
<dbReference type="OrthoDB" id="360938at2"/>
<dbReference type="RefSeq" id="WP_013968417.1">
    <property type="nucleotide sequence ID" value="NC_015732.1"/>
</dbReference>
<evidence type="ECO:0000313" key="1">
    <source>
        <dbReference type="EMBL" id="AEJ19106.1"/>
    </source>
</evidence>
<proteinExistence type="predicted"/>
<dbReference type="AlphaFoldDB" id="F8F2J1"/>
<protein>
    <submittedName>
        <fullName evidence="1">Uncharacterized protein</fullName>
    </submittedName>
</protein>
<dbReference type="KEGG" id="scd:Spica_0956"/>
<dbReference type="Proteomes" id="UP000000503">
    <property type="component" value="Chromosome"/>
</dbReference>
<reference evidence="2" key="1">
    <citation type="journal article" date="2013" name="Stand. Genomic Sci.">
        <title>Genome sequence of the thermophilic fresh-water bacterium Spirochaeta caldaria type strain (H1(T)), reclassification of Spirochaeta caldaria, Spirochaeta stenostrepta, and Spirochaeta zuelzerae in the genus Treponema as Treponema caldaria comb. nov., Treponema stenostrepta comb. nov., and Treponema zuelzerae comb. nov., and emendation of the genus Treponema.</title>
        <authorList>
            <person name="Abt B."/>
            <person name="Goker M."/>
            <person name="Scheuner C."/>
            <person name="Han C."/>
            <person name="Lu M."/>
            <person name="Misra M."/>
            <person name="Lapidus A."/>
            <person name="Nolan M."/>
            <person name="Lucas S."/>
            <person name="Hammon N."/>
            <person name="Deshpande S."/>
            <person name="Cheng J.F."/>
            <person name="Tapia R."/>
            <person name="Goodwin L.A."/>
            <person name="Pitluck S."/>
            <person name="Liolios K."/>
            <person name="Pagani I."/>
            <person name="Ivanova N."/>
            <person name="Mavromatis K."/>
            <person name="Mikhailova N."/>
            <person name="Huntemann M."/>
            <person name="Pati A."/>
            <person name="Chen A."/>
            <person name="Palaniappan K."/>
            <person name="Land M."/>
            <person name="Hauser L."/>
            <person name="Jeffries C.D."/>
            <person name="Rohde M."/>
            <person name="Spring S."/>
            <person name="Gronow S."/>
            <person name="Detter J.C."/>
            <person name="Bristow J."/>
            <person name="Eisen J.A."/>
            <person name="Markowitz V."/>
            <person name="Hugenholtz P."/>
            <person name="Kyrpides N.C."/>
            <person name="Woyke T."/>
            <person name="Klenk H.P."/>
        </authorList>
    </citation>
    <scope>NUCLEOTIDE SEQUENCE</scope>
    <source>
        <strain evidence="2">ATCC 51460 / DSM 7334 / H1</strain>
    </source>
</reference>
<evidence type="ECO:0000313" key="2">
    <source>
        <dbReference type="Proteomes" id="UP000000503"/>
    </source>
</evidence>
<keyword evidence="2" id="KW-1185">Reference proteome</keyword>
<name>F8F2J1_GRAC1</name>
<organism evidence="1 2">
    <name type="scientific">Gracilinema caldarium (strain ATCC 51460 / DSM 7334 / H1)</name>
    <name type="common">Treponema caldarium</name>
    <dbReference type="NCBI Taxonomy" id="744872"/>
    <lineage>
        <taxon>Bacteria</taxon>
        <taxon>Pseudomonadati</taxon>
        <taxon>Spirochaetota</taxon>
        <taxon>Spirochaetia</taxon>
        <taxon>Spirochaetales</taxon>
        <taxon>Breznakiellaceae</taxon>
        <taxon>Gracilinema</taxon>
    </lineage>
</organism>
<accession>F8F2J1</accession>
<dbReference type="HOGENOM" id="CLU_949665_0_0_12"/>
<dbReference type="eggNOG" id="ENOG503431P">
    <property type="taxonomic scope" value="Bacteria"/>
</dbReference>